<reference evidence="1 2" key="1">
    <citation type="journal article" date="2020" name="Cell">
        <title>Large-Scale Comparative Analyses of Tick Genomes Elucidate Their Genetic Diversity and Vector Capacities.</title>
        <authorList>
            <consortium name="Tick Genome and Microbiome Consortium (TIGMIC)"/>
            <person name="Jia N."/>
            <person name="Wang J."/>
            <person name="Shi W."/>
            <person name="Du L."/>
            <person name="Sun Y."/>
            <person name="Zhan W."/>
            <person name="Jiang J.F."/>
            <person name="Wang Q."/>
            <person name="Zhang B."/>
            <person name="Ji P."/>
            <person name="Bell-Sakyi L."/>
            <person name="Cui X.M."/>
            <person name="Yuan T.T."/>
            <person name="Jiang B.G."/>
            <person name="Yang W.F."/>
            <person name="Lam T.T."/>
            <person name="Chang Q.C."/>
            <person name="Ding S.J."/>
            <person name="Wang X.J."/>
            <person name="Zhu J.G."/>
            <person name="Ruan X.D."/>
            <person name="Zhao L."/>
            <person name="Wei J.T."/>
            <person name="Ye R.Z."/>
            <person name="Que T.C."/>
            <person name="Du C.H."/>
            <person name="Zhou Y.H."/>
            <person name="Cheng J.X."/>
            <person name="Dai P.F."/>
            <person name="Guo W.B."/>
            <person name="Han X.H."/>
            <person name="Huang E.J."/>
            <person name="Li L.F."/>
            <person name="Wei W."/>
            <person name="Gao Y.C."/>
            <person name="Liu J.Z."/>
            <person name="Shao H.Z."/>
            <person name="Wang X."/>
            <person name="Wang C.C."/>
            <person name="Yang T.C."/>
            <person name="Huo Q.B."/>
            <person name="Li W."/>
            <person name="Chen H.Y."/>
            <person name="Chen S.E."/>
            <person name="Zhou L.G."/>
            <person name="Ni X.B."/>
            <person name="Tian J.H."/>
            <person name="Sheng Y."/>
            <person name="Liu T."/>
            <person name="Pan Y.S."/>
            <person name="Xia L.Y."/>
            <person name="Li J."/>
            <person name="Zhao F."/>
            <person name="Cao W.C."/>
        </authorList>
    </citation>
    <scope>NUCLEOTIDE SEQUENCE [LARGE SCALE GENOMIC DNA]</scope>
    <source>
        <strain evidence="1">Iper-2018</strain>
    </source>
</reference>
<accession>A0AC60PJ70</accession>
<proteinExistence type="predicted"/>
<protein>
    <submittedName>
        <fullName evidence="1">Uncharacterized protein</fullName>
    </submittedName>
</protein>
<organism evidence="1 2">
    <name type="scientific">Ixodes persulcatus</name>
    <name type="common">Taiga tick</name>
    <dbReference type="NCBI Taxonomy" id="34615"/>
    <lineage>
        <taxon>Eukaryota</taxon>
        <taxon>Metazoa</taxon>
        <taxon>Ecdysozoa</taxon>
        <taxon>Arthropoda</taxon>
        <taxon>Chelicerata</taxon>
        <taxon>Arachnida</taxon>
        <taxon>Acari</taxon>
        <taxon>Parasitiformes</taxon>
        <taxon>Ixodida</taxon>
        <taxon>Ixodoidea</taxon>
        <taxon>Ixodidae</taxon>
        <taxon>Ixodinae</taxon>
        <taxon>Ixodes</taxon>
    </lineage>
</organism>
<dbReference type="Proteomes" id="UP000805193">
    <property type="component" value="Unassembled WGS sequence"/>
</dbReference>
<name>A0AC60PJ70_IXOPE</name>
<gene>
    <name evidence="1" type="ORF">HPB47_003195</name>
</gene>
<sequence>MQVFAPVITHVLFSTLLTALSADSPGCALLSHGHSVNDYYLPSVTRKPTVMAAKRGMLPTPRNLTGLGFFF</sequence>
<dbReference type="EMBL" id="JABSTQ010010458">
    <property type="protein sequence ID" value="KAG0420892.1"/>
    <property type="molecule type" value="Genomic_DNA"/>
</dbReference>
<evidence type="ECO:0000313" key="2">
    <source>
        <dbReference type="Proteomes" id="UP000805193"/>
    </source>
</evidence>
<feature type="non-terminal residue" evidence="1">
    <location>
        <position position="71"/>
    </location>
</feature>
<keyword evidence="2" id="KW-1185">Reference proteome</keyword>
<comment type="caution">
    <text evidence="1">The sequence shown here is derived from an EMBL/GenBank/DDBJ whole genome shotgun (WGS) entry which is preliminary data.</text>
</comment>
<evidence type="ECO:0000313" key="1">
    <source>
        <dbReference type="EMBL" id="KAG0420892.1"/>
    </source>
</evidence>